<dbReference type="PIRSF" id="PIRSF000294">
    <property type="entry name" value="Cytochrome-c_peroxidase"/>
    <property type="match status" value="1"/>
</dbReference>
<evidence type="ECO:0000313" key="13">
    <source>
        <dbReference type="Proteomes" id="UP000266313"/>
    </source>
</evidence>
<keyword evidence="6" id="KW-0560">Oxidoreductase</keyword>
<dbReference type="GO" id="GO:0020037">
    <property type="term" value="F:heme binding"/>
    <property type="evidence" value="ECO:0007669"/>
    <property type="project" value="InterPro"/>
</dbReference>
<evidence type="ECO:0000256" key="9">
    <source>
        <dbReference type="PIRSR" id="PIRSR000294-2"/>
    </source>
</evidence>
<dbReference type="InterPro" id="IPR051395">
    <property type="entry name" value="Cytochrome_c_Peroxidase/MauG"/>
</dbReference>
<proteinExistence type="predicted"/>
<feature type="binding site" description="axial binding residue" evidence="9">
    <location>
        <position position="320"/>
    </location>
    <ligand>
        <name>heme c</name>
        <dbReference type="ChEBI" id="CHEBI:61717"/>
        <label>2</label>
    </ligand>
    <ligandPart>
        <name>Fe</name>
        <dbReference type="ChEBI" id="CHEBI:18248"/>
    </ligandPart>
</feature>
<keyword evidence="12" id="KW-0575">Peroxidase</keyword>
<dbReference type="PANTHER" id="PTHR30600:SF7">
    <property type="entry name" value="CYTOCHROME C PEROXIDASE-RELATED"/>
    <property type="match status" value="1"/>
</dbReference>
<dbReference type="PROSITE" id="PS51007">
    <property type="entry name" value="CYTC"/>
    <property type="match status" value="1"/>
</dbReference>
<sequence length="374" mass="40569">MTGRLEHGNGGPAEKRRSVSSRPRRTRRIAAAAALLALTVQAQEAEQSLPEKARQLFKPLPKDMATEDFPTEPARVALGRKLFFDPRLSLDGTVSCATCHHPALYGTDALARSIGAEHRLNARNAPTVLNAALQFKAHWLGDRANVEEQALKALTGRASFGNPDPASVIRKLKVLGYEAEFKQAFPNDAEPVKPEHWGKAIGAYERTLVTPSPFDAYLKGNDRALTPQAQNGLKTFIEVGCASCHGGVALGGASFRKFGVFGPYWKETGSPAVDEGRFAETKVPDDKYVFKVPGLRNVAMTPPYFHDGSVDSLPQAVRVMAKLQLGKELGERQVDDLVAFLNSLTGELPEDFATEPVLAPQAFSPAEPEFAETP</sequence>
<feature type="region of interest" description="Disordered" evidence="10">
    <location>
        <begin position="1"/>
        <end position="25"/>
    </location>
</feature>
<dbReference type="GO" id="GO:0042597">
    <property type="term" value="C:periplasmic space"/>
    <property type="evidence" value="ECO:0007669"/>
    <property type="project" value="UniProtKB-SubCell"/>
</dbReference>
<feature type="binding site" description="covalent" evidence="8">
    <location>
        <position position="99"/>
    </location>
    <ligand>
        <name>heme c</name>
        <dbReference type="ChEBI" id="CHEBI:61717"/>
        <label>1</label>
    </ligand>
</feature>
<dbReference type="PANTHER" id="PTHR30600">
    <property type="entry name" value="CYTOCHROME C PEROXIDASE-RELATED"/>
    <property type="match status" value="1"/>
</dbReference>
<feature type="binding site" description="covalent" evidence="8">
    <location>
        <position position="241"/>
    </location>
    <ligand>
        <name>heme c</name>
        <dbReference type="ChEBI" id="CHEBI:61717"/>
        <label>2</label>
    </ligand>
</feature>
<comment type="cofactor">
    <cofactor evidence="8">
        <name>heme</name>
        <dbReference type="ChEBI" id="CHEBI:30413"/>
    </cofactor>
    <text evidence="8">Binds 2 heme groups.</text>
</comment>
<dbReference type="InterPro" id="IPR026259">
    <property type="entry name" value="MauG/Cytc_peroxidase"/>
</dbReference>
<evidence type="ECO:0000256" key="3">
    <source>
        <dbReference type="ARBA" id="ARBA00022723"/>
    </source>
</evidence>
<feature type="binding site" description="covalent" evidence="8">
    <location>
        <position position="244"/>
    </location>
    <ligand>
        <name>heme c</name>
        <dbReference type="ChEBI" id="CHEBI:61717"/>
        <label>2</label>
    </ligand>
</feature>
<dbReference type="GO" id="GO:0046872">
    <property type="term" value="F:metal ion binding"/>
    <property type="evidence" value="ECO:0007669"/>
    <property type="project" value="UniProtKB-KW"/>
</dbReference>
<dbReference type="Proteomes" id="UP000266313">
    <property type="component" value="Chromosome"/>
</dbReference>
<keyword evidence="2 8" id="KW-0349">Heme</keyword>
<evidence type="ECO:0000256" key="10">
    <source>
        <dbReference type="SAM" id="MobiDB-lite"/>
    </source>
</evidence>
<dbReference type="InterPro" id="IPR036909">
    <property type="entry name" value="Cyt_c-like_dom_sf"/>
</dbReference>
<evidence type="ECO:0000256" key="2">
    <source>
        <dbReference type="ARBA" id="ARBA00022617"/>
    </source>
</evidence>
<evidence type="ECO:0000256" key="7">
    <source>
        <dbReference type="ARBA" id="ARBA00023004"/>
    </source>
</evidence>
<keyword evidence="13" id="KW-1185">Reference proteome</keyword>
<dbReference type="Pfam" id="PF03150">
    <property type="entry name" value="CCP_MauG"/>
    <property type="match status" value="1"/>
</dbReference>
<evidence type="ECO:0000259" key="11">
    <source>
        <dbReference type="PROSITE" id="PS51007"/>
    </source>
</evidence>
<dbReference type="SUPFAM" id="SSF46626">
    <property type="entry name" value="Cytochrome c"/>
    <property type="match status" value="2"/>
</dbReference>
<keyword evidence="4" id="KW-0732">Signal</keyword>
<keyword evidence="5" id="KW-0574">Periplasm</keyword>
<evidence type="ECO:0000256" key="8">
    <source>
        <dbReference type="PIRSR" id="PIRSR000294-1"/>
    </source>
</evidence>
<name>A0A286T761_9GAMM</name>
<keyword evidence="7 9" id="KW-0408">Iron</keyword>
<evidence type="ECO:0000256" key="5">
    <source>
        <dbReference type="ARBA" id="ARBA00022764"/>
    </source>
</evidence>
<dbReference type="Gene3D" id="1.10.760.10">
    <property type="entry name" value="Cytochrome c-like domain"/>
    <property type="match status" value="2"/>
</dbReference>
<dbReference type="GO" id="GO:0009055">
    <property type="term" value="F:electron transfer activity"/>
    <property type="evidence" value="ECO:0007669"/>
    <property type="project" value="InterPro"/>
</dbReference>
<dbReference type="GO" id="GO:0004130">
    <property type="term" value="F:cytochrome-c peroxidase activity"/>
    <property type="evidence" value="ECO:0007669"/>
    <property type="project" value="TreeGrafter"/>
</dbReference>
<dbReference type="AlphaFoldDB" id="A0A286T761"/>
<evidence type="ECO:0000256" key="1">
    <source>
        <dbReference type="ARBA" id="ARBA00004418"/>
    </source>
</evidence>
<accession>A0A286T761</accession>
<feature type="binding site" description="axial binding residue" evidence="9">
    <location>
        <position position="100"/>
    </location>
    <ligand>
        <name>heme c</name>
        <dbReference type="ChEBI" id="CHEBI:61717"/>
        <label>1</label>
    </ligand>
    <ligandPart>
        <name>Fe</name>
        <dbReference type="ChEBI" id="CHEBI:18248"/>
    </ligandPart>
</feature>
<comment type="PTM">
    <text evidence="8">Binds 2 heme groups per subunit.</text>
</comment>
<organism evidence="12 13">
    <name type="scientific">Methylocaldum marinum</name>
    <dbReference type="NCBI Taxonomy" id="1432792"/>
    <lineage>
        <taxon>Bacteria</taxon>
        <taxon>Pseudomonadati</taxon>
        <taxon>Pseudomonadota</taxon>
        <taxon>Gammaproteobacteria</taxon>
        <taxon>Methylococcales</taxon>
        <taxon>Methylococcaceae</taxon>
        <taxon>Methylocaldum</taxon>
    </lineage>
</organism>
<comment type="subcellular location">
    <subcellularLocation>
        <location evidence="1">Periplasm</location>
    </subcellularLocation>
</comment>
<feature type="domain" description="Cytochrome c" evidence="11">
    <location>
        <begin position="227"/>
        <end position="345"/>
    </location>
</feature>
<evidence type="ECO:0000256" key="6">
    <source>
        <dbReference type="ARBA" id="ARBA00023002"/>
    </source>
</evidence>
<dbReference type="EMBL" id="AP017928">
    <property type="protein sequence ID" value="BBA32017.1"/>
    <property type="molecule type" value="Genomic_DNA"/>
</dbReference>
<gene>
    <name evidence="12" type="ORF">sS8_0047</name>
</gene>
<dbReference type="RefSeq" id="WP_119627882.1">
    <property type="nucleotide sequence ID" value="NZ_AP017928.1"/>
</dbReference>
<dbReference type="OrthoDB" id="9805202at2"/>
<dbReference type="KEGG" id="mmai:sS8_0047"/>
<feature type="compositionally biased region" description="Basic and acidic residues" evidence="10">
    <location>
        <begin position="1"/>
        <end position="17"/>
    </location>
</feature>
<dbReference type="InterPro" id="IPR009056">
    <property type="entry name" value="Cyt_c-like_dom"/>
</dbReference>
<evidence type="ECO:0000256" key="4">
    <source>
        <dbReference type="ARBA" id="ARBA00022729"/>
    </source>
</evidence>
<keyword evidence="3 9" id="KW-0479">Metal-binding</keyword>
<reference evidence="12 13" key="1">
    <citation type="submission" date="2016-12" db="EMBL/GenBank/DDBJ databases">
        <title>Genome sequencing of Methylocaldum marinum.</title>
        <authorList>
            <person name="Takeuchi M."/>
            <person name="Kamagata Y."/>
            <person name="Hiraoka S."/>
            <person name="Oshima K."/>
            <person name="Hattori M."/>
            <person name="Iwasaki W."/>
        </authorList>
    </citation>
    <scope>NUCLEOTIDE SEQUENCE [LARGE SCALE GENOMIC DNA]</scope>
    <source>
        <strain evidence="12 13">S8</strain>
    </source>
</reference>
<feature type="binding site" description="axial binding residue" evidence="9">
    <location>
        <position position="245"/>
    </location>
    <ligand>
        <name>heme c</name>
        <dbReference type="ChEBI" id="CHEBI:61717"/>
        <label>2</label>
    </ligand>
    <ligandPart>
        <name>Fe</name>
        <dbReference type="ChEBI" id="CHEBI:18248"/>
    </ligandPart>
</feature>
<protein>
    <submittedName>
        <fullName evidence="12">Di-haem cytochrome c peroxidase family</fullName>
    </submittedName>
</protein>
<feature type="binding site" description="covalent" evidence="8">
    <location>
        <position position="96"/>
    </location>
    <ligand>
        <name>heme c</name>
        <dbReference type="ChEBI" id="CHEBI:61717"/>
        <label>1</label>
    </ligand>
</feature>
<dbReference type="InterPro" id="IPR004852">
    <property type="entry name" value="Di-haem_cyt_c_peroxidsae"/>
</dbReference>
<evidence type="ECO:0000313" key="12">
    <source>
        <dbReference type="EMBL" id="BBA32017.1"/>
    </source>
</evidence>